<dbReference type="RefSeq" id="WP_025605686.1">
    <property type="nucleotide sequence ID" value="NZ_CP021235.1"/>
</dbReference>
<evidence type="ECO:0000256" key="3">
    <source>
        <dbReference type="ARBA" id="ARBA00022692"/>
    </source>
</evidence>
<dbReference type="CDD" id="cd00293">
    <property type="entry name" value="USP-like"/>
    <property type="match status" value="1"/>
</dbReference>
<feature type="transmembrane region" description="Helical" evidence="7">
    <location>
        <begin position="141"/>
        <end position="159"/>
    </location>
</feature>
<reference evidence="10" key="1">
    <citation type="submission" date="2017-05" db="EMBL/GenBank/DDBJ databases">
        <authorList>
            <person name="Ray J."/>
            <person name="Price M."/>
            <person name="Deutschbauer A."/>
        </authorList>
    </citation>
    <scope>NUCLEOTIDE SEQUENCE [LARGE SCALE GENOMIC DNA]</scope>
    <source>
        <strain evidence="10">DSM 19842</strain>
    </source>
</reference>
<keyword evidence="5 7" id="KW-1133">Transmembrane helix</keyword>
<dbReference type="STRING" id="709015.GCA_000472485_01329"/>
<dbReference type="PANTHER" id="PTHR11706">
    <property type="entry name" value="SOLUTE CARRIER PROTEIN FAMILY 11 MEMBER"/>
    <property type="match status" value="1"/>
</dbReference>
<feature type="domain" description="UspA" evidence="8">
    <location>
        <begin position="495"/>
        <end position="627"/>
    </location>
</feature>
<dbReference type="Pfam" id="PF01566">
    <property type="entry name" value="Nramp"/>
    <property type="match status" value="1"/>
</dbReference>
<evidence type="ECO:0000313" key="10">
    <source>
        <dbReference type="Proteomes" id="UP000266292"/>
    </source>
</evidence>
<feature type="transmembrane region" description="Helical" evidence="7">
    <location>
        <begin position="208"/>
        <end position="227"/>
    </location>
</feature>
<dbReference type="GO" id="GO:0034755">
    <property type="term" value="P:iron ion transmembrane transport"/>
    <property type="evidence" value="ECO:0007669"/>
    <property type="project" value="TreeGrafter"/>
</dbReference>
<feature type="transmembrane region" description="Helical" evidence="7">
    <location>
        <begin position="256"/>
        <end position="278"/>
    </location>
</feature>
<dbReference type="Gene3D" id="3.40.50.620">
    <property type="entry name" value="HUPs"/>
    <property type="match status" value="1"/>
</dbReference>
<dbReference type="InterPro" id="IPR006016">
    <property type="entry name" value="UspA"/>
</dbReference>
<evidence type="ECO:0000313" key="9">
    <source>
        <dbReference type="EMBL" id="ARS35142.1"/>
    </source>
</evidence>
<protein>
    <recommendedName>
        <fullName evidence="7">Divalent metal cation transporter MntH</fullName>
    </recommendedName>
</protein>
<feature type="transmembrane region" description="Helical" evidence="7">
    <location>
        <begin position="371"/>
        <end position="391"/>
    </location>
</feature>
<feature type="transmembrane region" description="Helical" evidence="7">
    <location>
        <begin position="303"/>
        <end position="326"/>
    </location>
</feature>
<dbReference type="NCBIfam" id="NF037982">
    <property type="entry name" value="Nramp_1"/>
    <property type="match status" value="1"/>
</dbReference>
<evidence type="ECO:0000256" key="4">
    <source>
        <dbReference type="ARBA" id="ARBA00022847"/>
    </source>
</evidence>
<comment type="similarity">
    <text evidence="7">Belongs to the NRAMP family.</text>
</comment>
<evidence type="ECO:0000256" key="2">
    <source>
        <dbReference type="ARBA" id="ARBA00022448"/>
    </source>
</evidence>
<dbReference type="NCBIfam" id="NF001923">
    <property type="entry name" value="PRK00701.1"/>
    <property type="match status" value="1"/>
</dbReference>
<keyword evidence="6 7" id="KW-0472">Membrane</keyword>
<evidence type="ECO:0000256" key="5">
    <source>
        <dbReference type="ARBA" id="ARBA00022989"/>
    </source>
</evidence>
<dbReference type="PANTHER" id="PTHR11706:SF33">
    <property type="entry name" value="NATURAL RESISTANCE-ASSOCIATED MACROPHAGE PROTEIN 2"/>
    <property type="match status" value="1"/>
</dbReference>
<evidence type="ECO:0000256" key="6">
    <source>
        <dbReference type="ARBA" id="ARBA00023136"/>
    </source>
</evidence>
<name>A0A1X9YQK2_9BACT</name>
<dbReference type="InterPro" id="IPR001046">
    <property type="entry name" value="NRAMP_fam"/>
</dbReference>
<feature type="transmembrane region" description="Helical" evidence="7">
    <location>
        <begin position="403"/>
        <end position="423"/>
    </location>
</feature>
<proteinExistence type="inferred from homology"/>
<organism evidence="9 10">
    <name type="scientific">Pontibacter actiniarum</name>
    <dbReference type="NCBI Taxonomy" id="323450"/>
    <lineage>
        <taxon>Bacteria</taxon>
        <taxon>Pseudomonadati</taxon>
        <taxon>Bacteroidota</taxon>
        <taxon>Cytophagia</taxon>
        <taxon>Cytophagales</taxon>
        <taxon>Hymenobacteraceae</taxon>
        <taxon>Pontibacter</taxon>
    </lineage>
</organism>
<dbReference type="Proteomes" id="UP000266292">
    <property type="component" value="Chromosome"/>
</dbReference>
<comment type="function">
    <text evidence="7">H(+)-stimulated, divalent metal cation uptake system.</text>
</comment>
<dbReference type="KEGG" id="pact:CA264_06615"/>
<evidence type="ECO:0000259" key="8">
    <source>
        <dbReference type="Pfam" id="PF00582"/>
    </source>
</evidence>
<dbReference type="GO" id="GO:0015293">
    <property type="term" value="F:symporter activity"/>
    <property type="evidence" value="ECO:0007669"/>
    <property type="project" value="UniProtKB-UniRule"/>
</dbReference>
<keyword evidence="7" id="KW-1003">Cell membrane</keyword>
<dbReference type="AlphaFoldDB" id="A0A1X9YQK2"/>
<accession>A0A1X9YQK2</accession>
<dbReference type="OrthoDB" id="9787548at2"/>
<keyword evidence="4 7" id="KW-0769">Symport</keyword>
<keyword evidence="10" id="KW-1185">Reference proteome</keyword>
<dbReference type="GO" id="GO:0015086">
    <property type="term" value="F:cadmium ion transmembrane transporter activity"/>
    <property type="evidence" value="ECO:0007669"/>
    <property type="project" value="TreeGrafter"/>
</dbReference>
<sequence>MLEPGVHTGKSLEEVHSSIDTTTPTGVWRRLLAFLGPAYLVSVGYMDPGNWATDIAGGSQFGYKLVWVLLMSNLMAILLQSLSARLGVVRGKDLAQASRESYPPYINIPLYVLAEIAIAACDLAEVLGMAIGLQLLFGMPLLWGVSLTVLDTFLLLFLINKGMRKMEAFVLALVTIIGGAFIMEMFFAKPDVSELVTGFIPSIPSSDALYIAIGIIGATVMPHNLYLHSSLVQSRKIDRSPQGIWRAIKYNFIDSAVALNLALFVNAAILILAAAAFYTNGIHHVTEIQDAHEFLAPLLGTKWAPILFAVALIAAGQSSTLTGTLAGQIVMEGYLNLRIQPWLRRMITRLLAVGPALFVIIYYGEDQTGELLVLSQVVLSLQLGFAVIPLIHFVSNKDKMGEFAIGAWMKTGAWLIASVIVILNAKLVLDQIVEWLHEAENPLLIWVLVVPVAVACCLLLLYITLQPFVTGATAHHRPARHQQPVSYQPEAQPAYKRIAVTLDFSDVDNTVLTNAVAIGTPAAEYLLIHIVETAGAFVLGQDIKDMETSSDWDNLQRYADDLRARGYHVRVQLGFGNPKQRIPKIVHNFEADLLVMGSHGHKMVKDLILGTTIDAVRHAVKVPMLII</sequence>
<keyword evidence="3 7" id="KW-0812">Transmembrane</keyword>
<dbReference type="GO" id="GO:0046872">
    <property type="term" value="F:metal ion binding"/>
    <property type="evidence" value="ECO:0007669"/>
    <property type="project" value="UniProtKB-UniRule"/>
</dbReference>
<feature type="transmembrane region" description="Helical" evidence="7">
    <location>
        <begin position="443"/>
        <end position="465"/>
    </location>
</feature>
<keyword evidence="2 7" id="KW-0813">Transport</keyword>
<dbReference type="NCBIfam" id="TIGR01197">
    <property type="entry name" value="nramp"/>
    <property type="match status" value="1"/>
</dbReference>
<gene>
    <name evidence="7" type="primary">mntH</name>
    <name evidence="9" type="ORF">CA264_06615</name>
</gene>
<keyword evidence="7" id="KW-0406">Ion transport</keyword>
<feature type="transmembrane region" description="Helical" evidence="7">
    <location>
        <begin position="168"/>
        <end position="188"/>
    </location>
</feature>
<feature type="transmembrane region" description="Helical" evidence="7">
    <location>
        <begin position="108"/>
        <end position="135"/>
    </location>
</feature>
<evidence type="ECO:0000256" key="1">
    <source>
        <dbReference type="ARBA" id="ARBA00004141"/>
    </source>
</evidence>
<comment type="subcellular location">
    <subcellularLocation>
        <location evidence="7">Cell membrane</location>
        <topology evidence="7">Multi-pass membrane protein</topology>
    </subcellularLocation>
    <subcellularLocation>
        <location evidence="1">Membrane</location>
        <topology evidence="1">Multi-pass membrane protein</topology>
    </subcellularLocation>
</comment>
<dbReference type="Pfam" id="PF00582">
    <property type="entry name" value="Usp"/>
    <property type="match status" value="1"/>
</dbReference>
<dbReference type="HAMAP" id="MF_00221">
    <property type="entry name" value="NRAMP"/>
    <property type="match status" value="1"/>
</dbReference>
<dbReference type="InterPro" id="IPR014729">
    <property type="entry name" value="Rossmann-like_a/b/a_fold"/>
</dbReference>
<dbReference type="PRINTS" id="PR00447">
    <property type="entry name" value="NATRESASSCMP"/>
</dbReference>
<feature type="transmembrane region" description="Helical" evidence="7">
    <location>
        <begin position="65"/>
        <end position="88"/>
    </location>
</feature>
<dbReference type="EMBL" id="CP021235">
    <property type="protein sequence ID" value="ARS35142.1"/>
    <property type="molecule type" value="Genomic_DNA"/>
</dbReference>
<evidence type="ECO:0000256" key="7">
    <source>
        <dbReference type="HAMAP-Rule" id="MF_00221"/>
    </source>
</evidence>
<feature type="transmembrane region" description="Helical" evidence="7">
    <location>
        <begin position="347"/>
        <end position="365"/>
    </location>
</feature>
<dbReference type="GO" id="GO:0005886">
    <property type="term" value="C:plasma membrane"/>
    <property type="evidence" value="ECO:0007669"/>
    <property type="project" value="UniProtKB-SubCell"/>
</dbReference>
<dbReference type="SUPFAM" id="SSF52402">
    <property type="entry name" value="Adenine nucleotide alpha hydrolases-like"/>
    <property type="match status" value="1"/>
</dbReference>
<dbReference type="GO" id="GO:0005384">
    <property type="term" value="F:manganese ion transmembrane transporter activity"/>
    <property type="evidence" value="ECO:0007669"/>
    <property type="project" value="TreeGrafter"/>
</dbReference>